<dbReference type="Gene3D" id="1.10.4030.10">
    <property type="entry name" value="Porin chaperone SurA, peptide-binding domain"/>
    <property type="match status" value="1"/>
</dbReference>
<dbReference type="PANTHER" id="PTHR47637">
    <property type="entry name" value="CHAPERONE SURA"/>
    <property type="match status" value="1"/>
</dbReference>
<sequence>MKKTTLKLAILIFLCGFQQLATAQNNIIDEVIWVVGEEAILRSDVENQKLQMQYQNEKIDGDPNCVLPEQMAIQKLFLHQAKLDSIVVSESQINSAVERRINYMISQIGSKEKLEEYMNKPLSQIRNESYEPTRNQMLVEEMQKKLIGDVKITPAEVRTYYKTLKADSIPTVPASLEVQIVTNDPVIPQKEIDRVKDRLRGFSDRITSGESQFSTLARLYSEDTESAKRGGELGFMGRGQLVPEFANVAFLLNDPKKISRVVETEYGFHIIQLIEKRGEMANFRHILMKPQVSLDAENKAIHNLDSVLTLIRSGKQTFEEAVARNSYDKDTRMNNGLMMNANTGTSKFELQQLPPEVAKLAEGMSVGELSKPFVMLNTKTNREVCAFIKIKSKTPSHKANLGDDYQTLKSIVENKQKTEIIHNWIVKKQKETYVSIDPKWQDCKFQYPGWGKK</sequence>
<dbReference type="GO" id="GO:0003755">
    <property type="term" value="F:peptidyl-prolyl cis-trans isomerase activity"/>
    <property type="evidence" value="ECO:0007669"/>
    <property type="project" value="UniProtKB-KW"/>
</dbReference>
<dbReference type="PANTHER" id="PTHR47637:SF1">
    <property type="entry name" value="CHAPERONE SURA"/>
    <property type="match status" value="1"/>
</dbReference>
<evidence type="ECO:0000313" key="6">
    <source>
        <dbReference type="Proteomes" id="UP000076586"/>
    </source>
</evidence>
<feature type="domain" description="PpiC" evidence="4">
    <location>
        <begin position="278"/>
        <end position="373"/>
    </location>
</feature>
<evidence type="ECO:0000313" key="5">
    <source>
        <dbReference type="EMBL" id="GAT61606.1"/>
    </source>
</evidence>
<keyword evidence="6" id="KW-1185">Reference proteome</keyword>
<reference evidence="6" key="2">
    <citation type="journal article" date="2017" name="Genome Announc.">
        <title>Draft genome sequence of Paludibacter jiangxiensis NM7(T), a propionate-producing fermentative bacterium.</title>
        <authorList>
            <person name="Qiu Y.-L."/>
            <person name="Tourlousse D.M."/>
            <person name="Matsuura N."/>
            <person name="Ohashi A."/>
            <person name="Sekiguchi Y."/>
        </authorList>
    </citation>
    <scope>NUCLEOTIDE SEQUENCE [LARGE SCALE GENOMIC DNA]</scope>
    <source>
        <strain evidence="6">NM7</strain>
    </source>
</reference>
<dbReference type="SUPFAM" id="SSF109998">
    <property type="entry name" value="Triger factor/SurA peptide-binding domain-like"/>
    <property type="match status" value="1"/>
</dbReference>
<dbReference type="PROSITE" id="PS50198">
    <property type="entry name" value="PPIC_PPIASE_2"/>
    <property type="match status" value="2"/>
</dbReference>
<dbReference type="RefSeq" id="WP_068701159.1">
    <property type="nucleotide sequence ID" value="NZ_BDCR01000001.1"/>
</dbReference>
<dbReference type="OrthoDB" id="14196at2"/>
<dbReference type="AlphaFoldDB" id="A0A161LHH5"/>
<dbReference type="Gene3D" id="3.10.50.40">
    <property type="match status" value="2"/>
</dbReference>
<dbReference type="EMBL" id="BDCR01000001">
    <property type="protein sequence ID" value="GAT61606.1"/>
    <property type="molecule type" value="Genomic_DNA"/>
</dbReference>
<dbReference type="InterPro" id="IPR050280">
    <property type="entry name" value="OMP_Chaperone_SurA"/>
</dbReference>
<evidence type="ECO:0000259" key="4">
    <source>
        <dbReference type="PROSITE" id="PS50198"/>
    </source>
</evidence>
<dbReference type="Pfam" id="PF00639">
    <property type="entry name" value="Rotamase"/>
    <property type="match status" value="2"/>
</dbReference>
<evidence type="ECO:0000256" key="2">
    <source>
        <dbReference type="PROSITE-ProRule" id="PRU00278"/>
    </source>
</evidence>
<accession>A0A161LHH5</accession>
<gene>
    <name evidence="5" type="ORF">PJIAN_1186</name>
</gene>
<protein>
    <submittedName>
        <fullName evidence="5">Peptidyl-prolyl cis-trans isomerase SurA</fullName>
    </submittedName>
</protein>
<feature type="chain" id="PRO_5007823834" evidence="3">
    <location>
        <begin position="24"/>
        <end position="453"/>
    </location>
</feature>
<reference evidence="6" key="1">
    <citation type="submission" date="2016-04" db="EMBL/GenBank/DDBJ databases">
        <title>Draft genome sequence of Paludibacter jiangxiensis strain NM7.</title>
        <authorList>
            <person name="Qiu Y."/>
            <person name="Matsuura N."/>
            <person name="Ohashi A."/>
            <person name="Tourlousse M.D."/>
            <person name="Sekiguchi Y."/>
        </authorList>
    </citation>
    <scope>NUCLEOTIDE SEQUENCE [LARGE SCALE GENOMIC DNA]</scope>
    <source>
        <strain evidence="6">NM7</strain>
    </source>
</reference>
<feature type="domain" description="PpiC" evidence="4">
    <location>
        <begin position="154"/>
        <end position="275"/>
    </location>
</feature>
<dbReference type="Proteomes" id="UP000076586">
    <property type="component" value="Unassembled WGS sequence"/>
</dbReference>
<dbReference type="InterPro" id="IPR046357">
    <property type="entry name" value="PPIase_dom_sf"/>
</dbReference>
<dbReference type="PROSITE" id="PS01096">
    <property type="entry name" value="PPIC_PPIASE_1"/>
    <property type="match status" value="1"/>
</dbReference>
<organism evidence="5 6">
    <name type="scientific">Paludibacter jiangxiensis</name>
    <dbReference type="NCBI Taxonomy" id="681398"/>
    <lineage>
        <taxon>Bacteria</taxon>
        <taxon>Pseudomonadati</taxon>
        <taxon>Bacteroidota</taxon>
        <taxon>Bacteroidia</taxon>
        <taxon>Bacteroidales</taxon>
        <taxon>Paludibacteraceae</taxon>
        <taxon>Paludibacter</taxon>
    </lineage>
</organism>
<dbReference type="SUPFAM" id="SSF54534">
    <property type="entry name" value="FKBP-like"/>
    <property type="match status" value="2"/>
</dbReference>
<comment type="caution">
    <text evidence="5">The sequence shown here is derived from an EMBL/GenBank/DDBJ whole genome shotgun (WGS) entry which is preliminary data.</text>
</comment>
<dbReference type="STRING" id="681398.PJIAN_1186"/>
<feature type="signal peptide" evidence="3">
    <location>
        <begin position="1"/>
        <end position="23"/>
    </location>
</feature>
<dbReference type="InterPro" id="IPR023058">
    <property type="entry name" value="PPIase_PpiC_CS"/>
</dbReference>
<keyword evidence="1 3" id="KW-0732">Signal</keyword>
<proteinExistence type="predicted"/>
<keyword evidence="2" id="KW-0697">Rotamase</keyword>
<evidence type="ECO:0000256" key="1">
    <source>
        <dbReference type="ARBA" id="ARBA00022729"/>
    </source>
</evidence>
<name>A0A161LHH5_9BACT</name>
<evidence type="ECO:0000256" key="3">
    <source>
        <dbReference type="SAM" id="SignalP"/>
    </source>
</evidence>
<dbReference type="InterPro" id="IPR027304">
    <property type="entry name" value="Trigger_fact/SurA_dom_sf"/>
</dbReference>
<keyword evidence="2 5" id="KW-0413">Isomerase</keyword>
<dbReference type="InterPro" id="IPR000297">
    <property type="entry name" value="PPIase_PpiC"/>
</dbReference>